<keyword evidence="2" id="KW-0812">Transmembrane</keyword>
<name>A0A1I4D6V1_9EURY</name>
<proteinExistence type="predicted"/>
<dbReference type="Proteomes" id="UP000199607">
    <property type="component" value="Unassembled WGS sequence"/>
</dbReference>
<evidence type="ECO:0000256" key="1">
    <source>
        <dbReference type="SAM" id="MobiDB-lite"/>
    </source>
</evidence>
<dbReference type="EMBL" id="FOTC01000001">
    <property type="protein sequence ID" value="SFK88540.1"/>
    <property type="molecule type" value="Genomic_DNA"/>
</dbReference>
<accession>A0A1I4D6V1</accession>
<feature type="region of interest" description="Disordered" evidence="1">
    <location>
        <begin position="56"/>
        <end position="81"/>
    </location>
</feature>
<keyword evidence="2" id="KW-0472">Membrane</keyword>
<dbReference type="Pfam" id="PF26047">
    <property type="entry name" value="DUF8015"/>
    <property type="match status" value="1"/>
</dbReference>
<organism evidence="3 4">
    <name type="scientific">Halogranum rubrum</name>
    <dbReference type="NCBI Taxonomy" id="553466"/>
    <lineage>
        <taxon>Archaea</taxon>
        <taxon>Methanobacteriati</taxon>
        <taxon>Methanobacteriota</taxon>
        <taxon>Stenosarchaea group</taxon>
        <taxon>Halobacteria</taxon>
        <taxon>Halobacteriales</taxon>
        <taxon>Haloferacaceae</taxon>
    </lineage>
</organism>
<dbReference type="RefSeq" id="WP_089868057.1">
    <property type="nucleotide sequence ID" value="NZ_FOTC01000001.1"/>
</dbReference>
<dbReference type="AlphaFoldDB" id="A0A1I4D6V1"/>
<sequence>MTGYYDYVLGVIPLALLGITAVLSVVGFPLAMAVPAGGGVAALVIGHALFVNGPVNPTAQSQGPQAPQTPQTPQTPPVNAD</sequence>
<protein>
    <submittedName>
        <fullName evidence="3">Uncharacterized protein</fullName>
    </submittedName>
</protein>
<keyword evidence="4" id="KW-1185">Reference proteome</keyword>
<dbReference type="STRING" id="553466.SAMN04487950_1636"/>
<evidence type="ECO:0000313" key="3">
    <source>
        <dbReference type="EMBL" id="SFK88540.1"/>
    </source>
</evidence>
<dbReference type="InterPro" id="IPR058328">
    <property type="entry name" value="DUF8015"/>
</dbReference>
<evidence type="ECO:0000313" key="4">
    <source>
        <dbReference type="Proteomes" id="UP000199607"/>
    </source>
</evidence>
<evidence type="ECO:0000256" key="2">
    <source>
        <dbReference type="SAM" id="Phobius"/>
    </source>
</evidence>
<feature type="transmembrane region" description="Helical" evidence="2">
    <location>
        <begin position="7"/>
        <end position="26"/>
    </location>
</feature>
<feature type="compositionally biased region" description="Low complexity" evidence="1">
    <location>
        <begin position="57"/>
        <end position="72"/>
    </location>
</feature>
<reference evidence="4" key="1">
    <citation type="submission" date="2016-10" db="EMBL/GenBank/DDBJ databases">
        <authorList>
            <person name="Varghese N."/>
            <person name="Submissions S."/>
        </authorList>
    </citation>
    <scope>NUCLEOTIDE SEQUENCE [LARGE SCALE GENOMIC DNA]</scope>
    <source>
        <strain evidence="4">CGMCC 1.7738</strain>
    </source>
</reference>
<keyword evidence="2" id="KW-1133">Transmembrane helix</keyword>
<feature type="transmembrane region" description="Helical" evidence="2">
    <location>
        <begin position="32"/>
        <end position="51"/>
    </location>
</feature>
<gene>
    <name evidence="3" type="ORF">SAMN04487950_1636</name>
</gene>